<dbReference type="PRINTS" id="PR01440">
    <property type="entry name" value="CELLSNTHASEB"/>
</dbReference>
<keyword evidence="12 15" id="KW-1133">Transmembrane helix</keyword>
<evidence type="ECO:0000256" key="12">
    <source>
        <dbReference type="ARBA" id="ARBA00022989"/>
    </source>
</evidence>
<evidence type="ECO:0000256" key="4">
    <source>
        <dbReference type="ARBA" id="ARBA00010714"/>
    </source>
</evidence>
<organism evidence="16 17">
    <name type="scientific">Dyella telluris</name>
    <dbReference type="NCBI Taxonomy" id="2763498"/>
    <lineage>
        <taxon>Bacteria</taxon>
        <taxon>Pseudomonadati</taxon>
        <taxon>Pseudomonadota</taxon>
        <taxon>Gammaproteobacteria</taxon>
        <taxon>Lysobacterales</taxon>
        <taxon>Rhodanobacteraceae</taxon>
        <taxon>Dyella</taxon>
    </lineage>
</organism>
<evidence type="ECO:0000256" key="5">
    <source>
        <dbReference type="ARBA" id="ARBA00011437"/>
    </source>
</evidence>
<keyword evidence="7 15" id="KW-1003">Cell membrane</keyword>
<dbReference type="EMBL" id="CP060412">
    <property type="protein sequence ID" value="QNK03895.1"/>
    <property type="molecule type" value="Genomic_DNA"/>
</dbReference>
<dbReference type="InterPro" id="IPR003920">
    <property type="entry name" value="Cell_synth_B"/>
</dbReference>
<reference evidence="16 17" key="1">
    <citation type="submission" date="2020-08" db="EMBL/GenBank/DDBJ databases">
        <title>Dyella sp. G9 isolated from forest soil.</title>
        <authorList>
            <person name="Fu J."/>
            <person name="Qiu L."/>
        </authorList>
    </citation>
    <scope>NUCLEOTIDE SEQUENCE [LARGE SCALE GENOMIC DNA]</scope>
    <source>
        <strain evidence="16 17">G9</strain>
    </source>
</reference>
<evidence type="ECO:0000256" key="10">
    <source>
        <dbReference type="ARBA" id="ARBA00022692"/>
    </source>
</evidence>
<evidence type="ECO:0000256" key="1">
    <source>
        <dbReference type="ARBA" id="ARBA00002057"/>
    </source>
</evidence>
<evidence type="ECO:0000256" key="15">
    <source>
        <dbReference type="RuleBase" id="RU365021"/>
    </source>
</evidence>
<sequence length="749" mass="80424">MIVGAHAFAVDDLARGATTSTPAHAQPASAATIAAPEDSTSVASPSGVARDLTLKQMGSYGAIKLRGQDPNGTLNVSVRNDEVVTGAKLHLVYTYSPSLIYSLSHIKVYLNGEVVATLPMDKETAGQTVSKDVVLDPRLFTDFNRIGLQMIAHYTLDHCEDPYHSSMWTDISPDTTLTLTTSNIGLPNSLALLPAPFFDRRDNRALVLPFVLPAQADAPTLRAAGVVSSWFGALAGWRGARFPVTPTAPADSHAIAFALPNAMPAGVKLDEIKGPTVIVMPNPASPPESGRKLLVLAGRDTKELQEAANALVLGQVGMSGDRAIVKSVDLGPERRPYDAPNWAPVDRQVSFKELVTDPGQLEAAGFNPSPIRVDVRLPPDLFAWARHSVPLNVSYRYTAPSNYNDSVLNIGVNDQLLRSVRLRPADPSGVERQFNVPLMSGSEARGSEEIRVPALRIGSTNQFQFQFHMDSQKTGLCVSAATDSARAAVDPDSTIDFSQFVHYTAMPNLAFFATSGYPFTRMADLADSAVVIPDAPDVHEQETILALLGQMGRWSGLPALRVSLVPTSAVESVRDRDLLVIGTGSGSSLMEKWGKGLPMLIQRSENDLALREPADRMRANAPTGRAALSVNGPTAAFVAFQSPYTKGKSVVALAASASDRLGDLLDVLGDDARVNEVRGDLTVVRQKVVVGLTVGDTYYVGHLPWYAWVWVHISKYPALMALAGILAGLFVALTVFWALGRLAARRLER</sequence>
<evidence type="ECO:0000256" key="7">
    <source>
        <dbReference type="ARBA" id="ARBA00022475"/>
    </source>
</evidence>
<dbReference type="AlphaFoldDB" id="A0A7G8QAT7"/>
<keyword evidence="17" id="KW-1185">Reference proteome</keyword>
<evidence type="ECO:0000256" key="3">
    <source>
        <dbReference type="ARBA" id="ARBA00005186"/>
    </source>
</evidence>
<comment type="subcellular location">
    <subcellularLocation>
        <location evidence="2">Cell inner membrane</location>
        <topology evidence="2">Single-pass membrane protein</topology>
    </subcellularLocation>
</comment>
<dbReference type="Proteomes" id="UP000515873">
    <property type="component" value="Chromosome"/>
</dbReference>
<feature type="transmembrane region" description="Helical" evidence="15">
    <location>
        <begin position="718"/>
        <end position="739"/>
    </location>
</feature>
<dbReference type="InterPro" id="IPR018513">
    <property type="entry name" value="Cell_synthase_bac"/>
</dbReference>
<evidence type="ECO:0000313" key="17">
    <source>
        <dbReference type="Proteomes" id="UP000515873"/>
    </source>
</evidence>
<proteinExistence type="inferred from homology"/>
<evidence type="ECO:0000256" key="2">
    <source>
        <dbReference type="ARBA" id="ARBA00004377"/>
    </source>
</evidence>
<evidence type="ECO:0000256" key="13">
    <source>
        <dbReference type="ARBA" id="ARBA00023136"/>
    </source>
</evidence>
<evidence type="ECO:0000313" key="16">
    <source>
        <dbReference type="EMBL" id="QNK03895.1"/>
    </source>
</evidence>
<dbReference type="PANTHER" id="PTHR39083:SF1">
    <property type="entry name" value="CYCLIC DI-GMP-BINDING PROTEIN"/>
    <property type="match status" value="1"/>
</dbReference>
<accession>A0A7G8QAT7</accession>
<keyword evidence="8 15" id="KW-0997">Cell inner membrane</keyword>
<dbReference type="Pfam" id="PF03170">
    <property type="entry name" value="BcsB"/>
    <property type="match status" value="1"/>
</dbReference>
<comment type="subunit">
    <text evidence="5 15">Tightly associated with the cellulose synthase catalytic subunit.</text>
</comment>
<comment type="pathway">
    <text evidence="3 15">Glycan metabolism; bacterial cellulose biosynthesis.</text>
</comment>
<comment type="similarity">
    <text evidence="4 15">Belongs to the AcsB/BcsB family.</text>
</comment>
<dbReference type="GO" id="GO:0030244">
    <property type="term" value="P:cellulose biosynthetic process"/>
    <property type="evidence" value="ECO:0007669"/>
    <property type="project" value="UniProtKB-KW"/>
</dbReference>
<dbReference type="GO" id="GO:0005886">
    <property type="term" value="C:plasma membrane"/>
    <property type="evidence" value="ECO:0007669"/>
    <property type="project" value="UniProtKB-SubCell"/>
</dbReference>
<evidence type="ECO:0000256" key="11">
    <source>
        <dbReference type="ARBA" id="ARBA00022916"/>
    </source>
</evidence>
<gene>
    <name evidence="16" type="ORF">H8F01_17875</name>
</gene>
<keyword evidence="10 15" id="KW-0812">Transmembrane</keyword>
<keyword evidence="13 15" id="KW-0472">Membrane</keyword>
<name>A0A7G8QAT7_9GAMM</name>
<evidence type="ECO:0000256" key="6">
    <source>
        <dbReference type="ARBA" id="ARBA00021844"/>
    </source>
</evidence>
<dbReference type="KEGG" id="dtl:H8F01_17875"/>
<dbReference type="GO" id="GO:0006011">
    <property type="term" value="P:UDP-alpha-D-glucose metabolic process"/>
    <property type="evidence" value="ECO:0007669"/>
    <property type="project" value="InterPro"/>
</dbReference>
<comment type="function">
    <text evidence="1 15">Binds the cellulose synthase activator, bis-(3'-5') cyclic diguanylic acid (c-di-GMP).</text>
</comment>
<dbReference type="UniPathway" id="UPA00694"/>
<evidence type="ECO:0000256" key="9">
    <source>
        <dbReference type="ARBA" id="ARBA00022636"/>
    </source>
</evidence>
<keyword evidence="11 15" id="KW-0135">Cellulose biosynthesis</keyword>
<evidence type="ECO:0000256" key="8">
    <source>
        <dbReference type="ARBA" id="ARBA00022519"/>
    </source>
</evidence>
<dbReference type="PANTHER" id="PTHR39083">
    <property type="entry name" value="CYCLIC DI-GMP-BINDING PROTEIN"/>
    <property type="match status" value="1"/>
</dbReference>
<keyword evidence="9 15" id="KW-0973">c-di-GMP</keyword>
<dbReference type="NCBIfam" id="NF008323">
    <property type="entry name" value="PRK11114.1-1"/>
    <property type="match status" value="1"/>
</dbReference>
<dbReference type="Gene3D" id="2.60.120.260">
    <property type="entry name" value="Galactose-binding domain-like"/>
    <property type="match status" value="2"/>
</dbReference>
<protein>
    <recommendedName>
        <fullName evidence="6 15">Cyclic di-GMP-binding protein</fullName>
    </recommendedName>
    <alternativeName>
        <fullName evidence="14 15">Cellulose synthase regulatory subunit</fullName>
    </alternativeName>
</protein>
<evidence type="ECO:0000256" key="14">
    <source>
        <dbReference type="ARBA" id="ARBA00033444"/>
    </source>
</evidence>